<dbReference type="EMBL" id="BGPR01150817">
    <property type="protein sequence ID" value="GBL55818.1"/>
    <property type="molecule type" value="Genomic_DNA"/>
</dbReference>
<feature type="region of interest" description="Disordered" evidence="1">
    <location>
        <begin position="1"/>
        <end position="41"/>
    </location>
</feature>
<feature type="compositionally biased region" description="Basic and acidic residues" evidence="1">
    <location>
        <begin position="10"/>
        <end position="41"/>
    </location>
</feature>
<proteinExistence type="predicted"/>
<evidence type="ECO:0000313" key="2">
    <source>
        <dbReference type="EMBL" id="GBL55818.1"/>
    </source>
</evidence>
<accession>A0A4Y1ZLD9</accession>
<dbReference type="Proteomes" id="UP000499080">
    <property type="component" value="Unassembled WGS sequence"/>
</dbReference>
<evidence type="ECO:0000256" key="1">
    <source>
        <dbReference type="SAM" id="MobiDB-lite"/>
    </source>
</evidence>
<organism evidence="2 3">
    <name type="scientific">Araneus ventricosus</name>
    <name type="common">Orbweaver spider</name>
    <name type="synonym">Epeira ventricosa</name>
    <dbReference type="NCBI Taxonomy" id="182803"/>
    <lineage>
        <taxon>Eukaryota</taxon>
        <taxon>Metazoa</taxon>
        <taxon>Ecdysozoa</taxon>
        <taxon>Arthropoda</taxon>
        <taxon>Chelicerata</taxon>
        <taxon>Arachnida</taxon>
        <taxon>Araneae</taxon>
        <taxon>Araneomorphae</taxon>
        <taxon>Entelegynae</taxon>
        <taxon>Araneoidea</taxon>
        <taxon>Araneidae</taxon>
        <taxon>Araneus</taxon>
    </lineage>
</organism>
<name>A0A4Y1ZLD9_ARAVE</name>
<protein>
    <submittedName>
        <fullName evidence="2">Uncharacterized protein</fullName>
    </submittedName>
</protein>
<feature type="non-terminal residue" evidence="2">
    <location>
        <position position="1"/>
    </location>
</feature>
<sequence length="55" mass="6554">GNRGRTGTRKQRENRNEETEGEQEREKQIENRNEEAERDHEAKYVIIGLVRCVLE</sequence>
<keyword evidence="3" id="KW-1185">Reference proteome</keyword>
<dbReference type="AlphaFoldDB" id="A0A4Y1ZLD9"/>
<evidence type="ECO:0000313" key="3">
    <source>
        <dbReference type="Proteomes" id="UP000499080"/>
    </source>
</evidence>
<reference evidence="2 3" key="1">
    <citation type="journal article" date="2019" name="Sci. Rep.">
        <title>Orb-weaving spider Araneus ventricosus genome elucidates the spidroin gene catalogue.</title>
        <authorList>
            <person name="Kono N."/>
            <person name="Nakamura H."/>
            <person name="Ohtoshi R."/>
            <person name="Moran D.A.P."/>
            <person name="Shinohara A."/>
            <person name="Yoshida Y."/>
            <person name="Fujiwara M."/>
            <person name="Mori M."/>
            <person name="Tomita M."/>
            <person name="Arakawa K."/>
        </authorList>
    </citation>
    <scope>NUCLEOTIDE SEQUENCE [LARGE SCALE GENOMIC DNA]</scope>
</reference>
<gene>
    <name evidence="2" type="ORF">AVEN_85777_1</name>
</gene>
<comment type="caution">
    <text evidence="2">The sequence shown here is derived from an EMBL/GenBank/DDBJ whole genome shotgun (WGS) entry which is preliminary data.</text>
</comment>